<comment type="similarity">
    <text evidence="2">Belongs to the 5'-nucleotidase family.</text>
</comment>
<dbReference type="EC" id="3.1.31.-" evidence="6"/>
<dbReference type="GO" id="GO:0008253">
    <property type="term" value="F:5'-nucleotidase activity"/>
    <property type="evidence" value="ECO:0007669"/>
    <property type="project" value="UniProtKB-EC"/>
</dbReference>
<evidence type="ECO:0000313" key="5">
    <source>
        <dbReference type="EMBL" id="KTD34891.1"/>
    </source>
</evidence>
<dbReference type="GO" id="GO:0008768">
    <property type="term" value="F:UDP-sugar diphosphatase activity"/>
    <property type="evidence" value="ECO:0007669"/>
    <property type="project" value="TreeGrafter"/>
</dbReference>
<feature type="domain" description="5'-Nucleotidase C-terminal" evidence="4">
    <location>
        <begin position="383"/>
        <end position="530"/>
    </location>
</feature>
<gene>
    <name evidence="6" type="primary">ushA</name>
    <name evidence="5" type="ORF">Lmor_1424</name>
    <name evidence="6" type="ORF">NCTC12239_02817</name>
</gene>
<dbReference type="RefSeq" id="WP_115343564.1">
    <property type="nucleotide sequence ID" value="NZ_CAAAJG010000010.1"/>
</dbReference>
<dbReference type="STRING" id="39962.Lmor_1424"/>
<dbReference type="PRINTS" id="PR01607">
    <property type="entry name" value="APYRASEFAMLY"/>
</dbReference>
<dbReference type="EMBL" id="LNYN01000019">
    <property type="protein sequence ID" value="KTD34891.1"/>
    <property type="molecule type" value="Genomic_DNA"/>
</dbReference>
<proteinExistence type="inferred from homology"/>
<keyword evidence="7" id="KW-1185">Reference proteome</keyword>
<dbReference type="InterPro" id="IPR004843">
    <property type="entry name" value="Calcineurin-like_PHP"/>
</dbReference>
<sequence length="567" mass="62006">MYYNKKLKQLISALTLLCCTVLLTTLNATNTHSATNSPLIEIKILGINDFHGQISTGRMVKNEPVGGAAVLAAYIKQAQSGMEDRTIITIMGDQVGASPPSSGILHDEPTILFTNSLGNRHCSTEARMNPLCNIVATVGNHEFDKGQKAMFDLIYGTENPPTDHWISLPTYPGAAYPYISANIVDDQTEKPLFPPYVIKLIDGVPVAFIGAVLKNAAGSMFPDNAKGVKFLDEAPTINRYIPEMKALGAKVIIVLIHEGGNQAPYEGDTRSNSQVDGEINKVIDQLDDDVDVVMAGHTHQFLNAYIPNHNGVNILVTQAYSYSAAIAEVSLKIDATSHKVKQKSARIITTYANRGPGTQPDEKALQLVKLAEDTIEPIINSYIGTAENSLLRKQNDEGESNLGNLIADAFKNEMNADIGLTNPSSMRDDIKSGLVNWGHIYAVLPFGNKIVNVTLTGQDLYDLLEQQWIGPYDNMLQISGLTYSYDPKKQLGHRIITLFHQNKPLIKNKTYTIATNNFLATGGGVFSVMKRGTIIKVGDSDQDTVMNYIKKVPQPFTSSIEGRIQRV</sequence>
<evidence type="ECO:0000256" key="1">
    <source>
        <dbReference type="ARBA" id="ARBA00022729"/>
    </source>
</evidence>
<dbReference type="SUPFAM" id="SSF56300">
    <property type="entry name" value="Metallo-dependent phosphatases"/>
    <property type="match status" value="1"/>
</dbReference>
<dbReference type="Proteomes" id="UP000054985">
    <property type="component" value="Unassembled WGS sequence"/>
</dbReference>
<accession>A0A378JZ81</accession>
<feature type="chain" id="PRO_5016483962" evidence="2">
    <location>
        <begin position="29"/>
        <end position="567"/>
    </location>
</feature>
<keyword evidence="1 2" id="KW-0732">Signal</keyword>
<dbReference type="Gene3D" id="3.90.780.10">
    <property type="entry name" value="5'-Nucleotidase, C-terminal domain"/>
    <property type="match status" value="1"/>
</dbReference>
<feature type="signal peptide" evidence="2">
    <location>
        <begin position="1"/>
        <end position="28"/>
    </location>
</feature>
<dbReference type="Pfam" id="PF02872">
    <property type="entry name" value="5_nucleotid_C"/>
    <property type="match status" value="1"/>
</dbReference>
<dbReference type="InterPro" id="IPR006179">
    <property type="entry name" value="5_nucleotidase/apyrase"/>
</dbReference>
<dbReference type="SUPFAM" id="SSF55816">
    <property type="entry name" value="5'-nucleotidase (syn. UDP-sugar hydrolase), C-terminal domain"/>
    <property type="match status" value="1"/>
</dbReference>
<dbReference type="Gene3D" id="3.60.21.10">
    <property type="match status" value="1"/>
</dbReference>
<evidence type="ECO:0000313" key="6">
    <source>
        <dbReference type="EMBL" id="STX63864.1"/>
    </source>
</evidence>
<keyword evidence="2 6" id="KW-0378">Hydrolase</keyword>
<evidence type="ECO:0000259" key="4">
    <source>
        <dbReference type="Pfam" id="PF02872"/>
    </source>
</evidence>
<dbReference type="OrthoDB" id="9803927at2"/>
<dbReference type="PANTHER" id="PTHR11575">
    <property type="entry name" value="5'-NUCLEOTIDASE-RELATED"/>
    <property type="match status" value="1"/>
</dbReference>
<dbReference type="InterPro" id="IPR036907">
    <property type="entry name" value="5'-Nucleotdase_C_sf"/>
</dbReference>
<dbReference type="Proteomes" id="UP000254040">
    <property type="component" value="Unassembled WGS sequence"/>
</dbReference>
<dbReference type="GO" id="GO:0030288">
    <property type="term" value="C:outer membrane-bounded periplasmic space"/>
    <property type="evidence" value="ECO:0007669"/>
    <property type="project" value="TreeGrafter"/>
</dbReference>
<dbReference type="EMBL" id="UGOG01000001">
    <property type="protein sequence ID" value="STX63864.1"/>
    <property type="molecule type" value="Genomic_DNA"/>
</dbReference>
<dbReference type="EC" id="3.1.3.5" evidence="6"/>
<name>A0A378JZ81_9GAMM</name>
<dbReference type="PANTHER" id="PTHR11575:SF24">
    <property type="entry name" value="5'-NUCLEOTIDASE"/>
    <property type="match status" value="1"/>
</dbReference>
<dbReference type="Pfam" id="PF00149">
    <property type="entry name" value="Metallophos"/>
    <property type="match status" value="1"/>
</dbReference>
<evidence type="ECO:0000313" key="8">
    <source>
        <dbReference type="Proteomes" id="UP000254040"/>
    </source>
</evidence>
<dbReference type="GO" id="GO:0000166">
    <property type="term" value="F:nucleotide binding"/>
    <property type="evidence" value="ECO:0007669"/>
    <property type="project" value="UniProtKB-KW"/>
</dbReference>
<dbReference type="InterPro" id="IPR008334">
    <property type="entry name" value="5'-Nucleotdase_C"/>
</dbReference>
<evidence type="ECO:0000256" key="2">
    <source>
        <dbReference type="RuleBase" id="RU362119"/>
    </source>
</evidence>
<dbReference type="AlphaFoldDB" id="A0A378JZ81"/>
<dbReference type="InterPro" id="IPR029052">
    <property type="entry name" value="Metallo-depent_PP-like"/>
</dbReference>
<evidence type="ECO:0000259" key="3">
    <source>
        <dbReference type="Pfam" id="PF00149"/>
    </source>
</evidence>
<organism evidence="6 8">
    <name type="scientific">Legionella moravica</name>
    <dbReference type="NCBI Taxonomy" id="39962"/>
    <lineage>
        <taxon>Bacteria</taxon>
        <taxon>Pseudomonadati</taxon>
        <taxon>Pseudomonadota</taxon>
        <taxon>Gammaproteobacteria</taxon>
        <taxon>Legionellales</taxon>
        <taxon>Legionellaceae</taxon>
        <taxon>Legionella</taxon>
    </lineage>
</organism>
<protein>
    <submittedName>
        <fullName evidence="6">5'-nucleotidase</fullName>
        <ecNumber evidence="6">3.1.3.5</ecNumber>
        <ecNumber evidence="6">3.1.31.-</ecNumber>
    </submittedName>
</protein>
<feature type="domain" description="Calcineurin-like phosphoesterase" evidence="3">
    <location>
        <begin position="42"/>
        <end position="300"/>
    </location>
</feature>
<reference evidence="6 8" key="2">
    <citation type="submission" date="2018-06" db="EMBL/GenBank/DDBJ databases">
        <authorList>
            <consortium name="Pathogen Informatics"/>
            <person name="Doyle S."/>
        </authorList>
    </citation>
    <scope>NUCLEOTIDE SEQUENCE [LARGE SCALE GENOMIC DNA]</scope>
    <source>
        <strain evidence="6 8">NCTC12239</strain>
    </source>
</reference>
<evidence type="ECO:0000313" key="7">
    <source>
        <dbReference type="Proteomes" id="UP000054985"/>
    </source>
</evidence>
<dbReference type="GO" id="GO:0009166">
    <property type="term" value="P:nucleotide catabolic process"/>
    <property type="evidence" value="ECO:0007669"/>
    <property type="project" value="InterPro"/>
</dbReference>
<keyword evidence="2" id="KW-0547">Nucleotide-binding</keyword>
<reference evidence="5 7" key="1">
    <citation type="submission" date="2015-11" db="EMBL/GenBank/DDBJ databases">
        <title>Genomic analysis of 38 Legionella species identifies large and diverse effector repertoires.</title>
        <authorList>
            <person name="Burstein D."/>
            <person name="Amaro F."/>
            <person name="Zusman T."/>
            <person name="Lifshitz Z."/>
            <person name="Cohen O."/>
            <person name="Gilbert J.A."/>
            <person name="Pupko T."/>
            <person name="Shuman H.A."/>
            <person name="Segal G."/>
        </authorList>
    </citation>
    <scope>NUCLEOTIDE SEQUENCE [LARGE SCALE GENOMIC DNA]</scope>
    <source>
        <strain evidence="5 7">ATCC 43877</strain>
    </source>
</reference>